<feature type="compositionally biased region" description="Low complexity" evidence="1">
    <location>
        <begin position="149"/>
        <end position="172"/>
    </location>
</feature>
<feature type="compositionally biased region" description="Polar residues" evidence="1">
    <location>
        <begin position="525"/>
        <end position="544"/>
    </location>
</feature>
<gene>
    <name evidence="2" type="ORF">HYDPIDRAFT_28493</name>
</gene>
<dbReference type="EMBL" id="KN839846">
    <property type="protein sequence ID" value="KIJ64553.1"/>
    <property type="molecule type" value="Genomic_DNA"/>
</dbReference>
<evidence type="ECO:0000313" key="2">
    <source>
        <dbReference type="EMBL" id="KIJ64553.1"/>
    </source>
</evidence>
<feature type="region of interest" description="Disordered" evidence="1">
    <location>
        <begin position="525"/>
        <end position="580"/>
    </location>
</feature>
<name>A0A0C9W9R1_9AGAM</name>
<dbReference type="Proteomes" id="UP000053820">
    <property type="component" value="Unassembled WGS sequence"/>
</dbReference>
<organism evidence="2 3">
    <name type="scientific">Hydnomerulius pinastri MD-312</name>
    <dbReference type="NCBI Taxonomy" id="994086"/>
    <lineage>
        <taxon>Eukaryota</taxon>
        <taxon>Fungi</taxon>
        <taxon>Dikarya</taxon>
        <taxon>Basidiomycota</taxon>
        <taxon>Agaricomycotina</taxon>
        <taxon>Agaricomycetes</taxon>
        <taxon>Agaricomycetidae</taxon>
        <taxon>Boletales</taxon>
        <taxon>Boletales incertae sedis</taxon>
        <taxon>Leucogyrophana</taxon>
    </lineage>
</organism>
<feature type="region of interest" description="Disordered" evidence="1">
    <location>
        <begin position="110"/>
        <end position="195"/>
    </location>
</feature>
<dbReference type="HOGENOM" id="CLU_470141_0_0_1"/>
<keyword evidence="3" id="KW-1185">Reference proteome</keyword>
<feature type="compositionally biased region" description="Low complexity" evidence="1">
    <location>
        <begin position="38"/>
        <end position="49"/>
    </location>
</feature>
<evidence type="ECO:0000256" key="1">
    <source>
        <dbReference type="SAM" id="MobiDB-lite"/>
    </source>
</evidence>
<feature type="compositionally biased region" description="Polar residues" evidence="1">
    <location>
        <begin position="178"/>
        <end position="195"/>
    </location>
</feature>
<dbReference type="OrthoDB" id="3270652at2759"/>
<proteinExistence type="predicted"/>
<feature type="region of interest" description="Disordered" evidence="1">
    <location>
        <begin position="19"/>
        <end position="49"/>
    </location>
</feature>
<protein>
    <submittedName>
        <fullName evidence="2">Uncharacterized protein</fullName>
    </submittedName>
</protein>
<feature type="region of interest" description="Disordered" evidence="1">
    <location>
        <begin position="220"/>
        <end position="271"/>
    </location>
</feature>
<feature type="compositionally biased region" description="Polar residues" evidence="1">
    <location>
        <begin position="561"/>
        <end position="580"/>
    </location>
</feature>
<dbReference type="AlphaFoldDB" id="A0A0C9W9R1"/>
<sequence>MPPPSIIPVRATLAERMSIERIDTDMSSPDPPYVKAEPSSPSAADISSSHSLLMIEQQRRQELLARKAVIASRKARQNDSTASSIVKDQDVDMTSVPSQSVDDFLKSIEPVSHSGGNDGTHVPLAPTSRFLSPENMDVDESIPGLIGTSGDSSTFSAGPSSATSTSSASTITHMEPNSPATLPPGSTTDADSIRSNSTHYAASTASLDVADSYSVVATSSYSSFDGDSGHPQRRGTKRPVAADFVDFDSGPGRGSYTNGYSNGGAYPNPLSRRKTGSFAGISGMRRCVIELSDSEDDGDGEMMGEYGLVNGDGREYSPAVVGSGGSTSTRHPPRLTATPTMSSSFGFANGSAGLATPPSTFASPSTGFGAMSPAALVEKEQEIRKMRQLIAQREELRLKKLAAMSSKLLPTMPAPASSTTVTVKDEEMSVEPSSLLPSQQRASGQNVQSRNSTITHVIGVPALVVAAISRVVALAHFTPSPDLAFMAPEVVPVPHYSRIPLLSIIAPFHLLRSWADQRTGSLDVSGMADTSSMSPHTTDNSATAPTPDPSGETGDRRDLSATETSTIGSLSRFSASPTAG</sequence>
<evidence type="ECO:0000313" key="3">
    <source>
        <dbReference type="Proteomes" id="UP000053820"/>
    </source>
</evidence>
<reference evidence="2 3" key="1">
    <citation type="submission" date="2014-04" db="EMBL/GenBank/DDBJ databases">
        <title>Evolutionary Origins and Diversification of the Mycorrhizal Mutualists.</title>
        <authorList>
            <consortium name="DOE Joint Genome Institute"/>
            <consortium name="Mycorrhizal Genomics Consortium"/>
            <person name="Kohler A."/>
            <person name="Kuo A."/>
            <person name="Nagy L.G."/>
            <person name="Floudas D."/>
            <person name="Copeland A."/>
            <person name="Barry K.W."/>
            <person name="Cichocki N."/>
            <person name="Veneault-Fourrey C."/>
            <person name="LaButti K."/>
            <person name="Lindquist E.A."/>
            <person name="Lipzen A."/>
            <person name="Lundell T."/>
            <person name="Morin E."/>
            <person name="Murat C."/>
            <person name="Riley R."/>
            <person name="Ohm R."/>
            <person name="Sun H."/>
            <person name="Tunlid A."/>
            <person name="Henrissat B."/>
            <person name="Grigoriev I.V."/>
            <person name="Hibbett D.S."/>
            <person name="Martin F."/>
        </authorList>
    </citation>
    <scope>NUCLEOTIDE SEQUENCE [LARGE SCALE GENOMIC DNA]</scope>
    <source>
        <strain evidence="2 3">MD-312</strain>
    </source>
</reference>
<accession>A0A0C9W9R1</accession>